<feature type="non-terminal residue" evidence="9">
    <location>
        <position position="1"/>
    </location>
</feature>
<dbReference type="SUPFAM" id="SSF52374">
    <property type="entry name" value="Nucleotidylyl transferase"/>
    <property type="match status" value="1"/>
</dbReference>
<evidence type="ECO:0000256" key="5">
    <source>
        <dbReference type="ARBA" id="ARBA00022917"/>
    </source>
</evidence>
<dbReference type="GO" id="GO:0002161">
    <property type="term" value="F:aminoacyl-tRNA deacylase activity"/>
    <property type="evidence" value="ECO:0007669"/>
    <property type="project" value="InterPro"/>
</dbReference>
<protein>
    <recommendedName>
        <fullName evidence="1">valine--tRNA ligase</fullName>
        <ecNumber evidence="1">6.1.1.9</ecNumber>
    </recommendedName>
    <alternativeName>
        <fullName evidence="7">Valyl-tRNA synthetase</fullName>
    </alternativeName>
</protein>
<dbReference type="InterPro" id="IPR014729">
    <property type="entry name" value="Rossmann-like_a/b/a_fold"/>
</dbReference>
<dbReference type="EMBL" id="BARS01035822">
    <property type="protein sequence ID" value="GAG22869.1"/>
    <property type="molecule type" value="Genomic_DNA"/>
</dbReference>
<dbReference type="EC" id="6.1.1.9" evidence="1"/>
<dbReference type="GO" id="GO:0005524">
    <property type="term" value="F:ATP binding"/>
    <property type="evidence" value="ECO:0007669"/>
    <property type="project" value="UniProtKB-KW"/>
</dbReference>
<name>X0VWR1_9ZZZZ</name>
<gene>
    <name evidence="9" type="ORF">S01H1_55135</name>
</gene>
<evidence type="ECO:0000256" key="2">
    <source>
        <dbReference type="ARBA" id="ARBA00022598"/>
    </source>
</evidence>
<comment type="caution">
    <text evidence="9">The sequence shown here is derived from an EMBL/GenBank/DDBJ whole genome shotgun (WGS) entry which is preliminary data.</text>
</comment>
<dbReference type="PANTHER" id="PTHR11946">
    <property type="entry name" value="VALYL-TRNA SYNTHETASES"/>
    <property type="match status" value="1"/>
</dbReference>
<keyword evidence="6" id="KW-0030">Aminoacyl-tRNA synthetase</keyword>
<dbReference type="PRINTS" id="PR00986">
    <property type="entry name" value="TRNASYNTHVAL"/>
</dbReference>
<keyword evidence="4" id="KW-0067">ATP-binding</keyword>
<dbReference type="InterPro" id="IPR002303">
    <property type="entry name" value="Valyl-tRNA_ligase"/>
</dbReference>
<dbReference type="SUPFAM" id="SSF50677">
    <property type="entry name" value="ValRS/IleRS/LeuRS editing domain"/>
    <property type="match status" value="1"/>
</dbReference>
<dbReference type="GO" id="GO:0005829">
    <property type="term" value="C:cytosol"/>
    <property type="evidence" value="ECO:0007669"/>
    <property type="project" value="TreeGrafter"/>
</dbReference>
<accession>X0VWR1</accession>
<proteinExistence type="predicted"/>
<keyword evidence="5" id="KW-0648">Protein biosynthesis</keyword>
<dbReference type="AlphaFoldDB" id="X0VWR1"/>
<evidence type="ECO:0000256" key="3">
    <source>
        <dbReference type="ARBA" id="ARBA00022741"/>
    </source>
</evidence>
<dbReference type="PANTHER" id="PTHR11946:SF93">
    <property type="entry name" value="VALINE--TRNA LIGASE, CHLOROPLASTIC_MITOCHONDRIAL 2"/>
    <property type="match status" value="1"/>
</dbReference>
<dbReference type="Pfam" id="PF00133">
    <property type="entry name" value="tRNA-synt_1"/>
    <property type="match status" value="1"/>
</dbReference>
<dbReference type="GO" id="GO:0006438">
    <property type="term" value="P:valyl-tRNA aminoacylation"/>
    <property type="evidence" value="ECO:0007669"/>
    <property type="project" value="InterPro"/>
</dbReference>
<evidence type="ECO:0000313" key="9">
    <source>
        <dbReference type="EMBL" id="GAG22869.1"/>
    </source>
</evidence>
<keyword evidence="3" id="KW-0547">Nucleotide-binding</keyword>
<keyword evidence="2" id="KW-0436">Ligase</keyword>
<dbReference type="Gene3D" id="3.40.50.620">
    <property type="entry name" value="HUPs"/>
    <property type="match status" value="1"/>
</dbReference>
<evidence type="ECO:0000259" key="8">
    <source>
        <dbReference type="Pfam" id="PF00133"/>
    </source>
</evidence>
<dbReference type="InterPro" id="IPR002300">
    <property type="entry name" value="aa-tRNA-synth_Ia"/>
</dbReference>
<reference evidence="9" key="1">
    <citation type="journal article" date="2014" name="Front. Microbiol.">
        <title>High frequency of phylogenetically diverse reductive dehalogenase-homologous genes in deep subseafloor sedimentary metagenomes.</title>
        <authorList>
            <person name="Kawai M."/>
            <person name="Futagami T."/>
            <person name="Toyoda A."/>
            <person name="Takaki Y."/>
            <person name="Nishi S."/>
            <person name="Hori S."/>
            <person name="Arai W."/>
            <person name="Tsubouchi T."/>
            <person name="Morono Y."/>
            <person name="Uchiyama I."/>
            <person name="Ito T."/>
            <person name="Fujiyama A."/>
            <person name="Inagaki F."/>
            <person name="Takami H."/>
        </authorList>
    </citation>
    <scope>NUCLEOTIDE SEQUENCE</scope>
    <source>
        <strain evidence="9">Expedition CK06-06</strain>
    </source>
</reference>
<sequence length="258" mass="29286">VCAKAVRAAFFKLFKDGLIYRGKRLVNWDPATQTVLADDEVEHETVQGHFWYMRYPLVEPVEITGQSIEYVTVATTRPETMLGDTAVAMNPADERAEYLLGKKVRLPIVGRIIPIIADEHVVLPNPESEDEKARFSTGFLKVTPAHDPDDWEIGQRHGLEVVNVMAPDGSISDKYGWEDAGTPEAQSLLGMDRFEAREAIVEWFRKENLLGNVREYAHEVGHSYRSHVPIEPYLSDQWYIAVKKPIEHLREKFGSGLI</sequence>
<evidence type="ECO:0000256" key="4">
    <source>
        <dbReference type="ARBA" id="ARBA00022840"/>
    </source>
</evidence>
<organism evidence="9">
    <name type="scientific">marine sediment metagenome</name>
    <dbReference type="NCBI Taxonomy" id="412755"/>
    <lineage>
        <taxon>unclassified sequences</taxon>
        <taxon>metagenomes</taxon>
        <taxon>ecological metagenomes</taxon>
    </lineage>
</organism>
<evidence type="ECO:0000256" key="1">
    <source>
        <dbReference type="ARBA" id="ARBA00013169"/>
    </source>
</evidence>
<feature type="non-terminal residue" evidence="9">
    <location>
        <position position="258"/>
    </location>
</feature>
<feature type="domain" description="Aminoacyl-tRNA synthetase class Ia" evidence="8">
    <location>
        <begin position="4"/>
        <end position="244"/>
    </location>
</feature>
<dbReference type="InterPro" id="IPR009008">
    <property type="entry name" value="Val/Leu/Ile-tRNA-synth_edit"/>
</dbReference>
<dbReference type="Gene3D" id="3.90.740.10">
    <property type="entry name" value="Valyl/Leucyl/Isoleucyl-tRNA synthetase, editing domain"/>
    <property type="match status" value="2"/>
</dbReference>
<dbReference type="GO" id="GO:0004832">
    <property type="term" value="F:valine-tRNA ligase activity"/>
    <property type="evidence" value="ECO:0007669"/>
    <property type="project" value="UniProtKB-EC"/>
</dbReference>
<evidence type="ECO:0000256" key="6">
    <source>
        <dbReference type="ARBA" id="ARBA00023146"/>
    </source>
</evidence>
<evidence type="ECO:0000256" key="7">
    <source>
        <dbReference type="ARBA" id="ARBA00029936"/>
    </source>
</evidence>